<feature type="compositionally biased region" description="Low complexity" evidence="1">
    <location>
        <begin position="73"/>
        <end position="86"/>
    </location>
</feature>
<dbReference type="eggNOG" id="ENOG5030H9P">
    <property type="taxonomic scope" value="Bacteria"/>
</dbReference>
<organism evidence="2 3">
    <name type="scientific">Eubacterium cellulosolvens (strain ATCC 43171 / JCM 9499 / 6)</name>
    <name type="common">Cillobacterium cellulosolvens</name>
    <dbReference type="NCBI Taxonomy" id="633697"/>
    <lineage>
        <taxon>Bacteria</taxon>
        <taxon>Bacillati</taxon>
        <taxon>Bacillota</taxon>
        <taxon>Clostridia</taxon>
        <taxon>Eubacteriales</taxon>
        <taxon>Eubacteriaceae</taxon>
        <taxon>Eubacterium</taxon>
    </lineage>
</organism>
<proteinExistence type="predicted"/>
<reference evidence="2 3" key="1">
    <citation type="submission" date="2010-08" db="EMBL/GenBank/DDBJ databases">
        <authorList>
            <consortium name="US DOE Joint Genome Institute (JGI-PGF)"/>
            <person name="Lucas S."/>
            <person name="Copeland A."/>
            <person name="Lapidus A."/>
            <person name="Cheng J.-F."/>
            <person name="Bruce D."/>
            <person name="Goodwin L."/>
            <person name="Pitluck S."/>
            <person name="Land M.L."/>
            <person name="Hauser L."/>
            <person name="Chang Y.-J."/>
            <person name="Anderson I.J."/>
            <person name="Johnson E."/>
            <person name="Mulhopadhyay B."/>
            <person name="Kyrpides N."/>
            <person name="Woyke T.J."/>
        </authorList>
    </citation>
    <scope>NUCLEOTIDE SEQUENCE [LARGE SCALE GENOMIC DNA]</scope>
    <source>
        <strain evidence="2 3">6</strain>
    </source>
</reference>
<feature type="region of interest" description="Disordered" evidence="1">
    <location>
        <begin position="71"/>
        <end position="97"/>
    </location>
</feature>
<dbReference type="OrthoDB" id="2068162at2"/>
<name>I5AU73_EUBC6</name>
<dbReference type="STRING" id="633697.EubceDRAFT1_1557"/>
<reference evidence="2 3" key="2">
    <citation type="submission" date="2012-02" db="EMBL/GenBank/DDBJ databases">
        <title>Improved High-Quality Draft sequence of Eubacterium cellulosolvens 6.</title>
        <authorList>
            <consortium name="US DOE Joint Genome Institute"/>
            <person name="Lucas S."/>
            <person name="Han J."/>
            <person name="Lapidus A."/>
            <person name="Cheng J.-F."/>
            <person name="Goodwin L."/>
            <person name="Pitluck S."/>
            <person name="Peters L."/>
            <person name="Mikhailova N."/>
            <person name="Gu W."/>
            <person name="Detter J.C."/>
            <person name="Han C."/>
            <person name="Tapia R."/>
            <person name="Land M."/>
            <person name="Hauser L."/>
            <person name="Kyrpides N."/>
            <person name="Ivanova N."/>
            <person name="Pagani I."/>
            <person name="Johnson E."/>
            <person name="Mukhopadhyay B."/>
            <person name="Anderson I."/>
            <person name="Woyke T."/>
        </authorList>
    </citation>
    <scope>NUCLEOTIDE SEQUENCE [LARGE SCALE GENOMIC DNA]</scope>
    <source>
        <strain evidence="2 3">6</strain>
    </source>
</reference>
<dbReference type="PROSITE" id="PS51257">
    <property type="entry name" value="PROKAR_LIPOPROTEIN"/>
    <property type="match status" value="1"/>
</dbReference>
<gene>
    <name evidence="2" type="ORF">EubceDRAFT1_1557</name>
</gene>
<keyword evidence="3" id="KW-1185">Reference proteome</keyword>
<dbReference type="HOGENOM" id="CLU_1173989_0_0_9"/>
<protein>
    <submittedName>
        <fullName evidence="2">Uncharacterized protein</fullName>
    </submittedName>
</protein>
<evidence type="ECO:0000256" key="1">
    <source>
        <dbReference type="SAM" id="MobiDB-lite"/>
    </source>
</evidence>
<accession>I5AU73</accession>
<evidence type="ECO:0000313" key="3">
    <source>
        <dbReference type="Proteomes" id="UP000005753"/>
    </source>
</evidence>
<dbReference type="EMBL" id="CM001487">
    <property type="protein sequence ID" value="EIM57346.1"/>
    <property type="molecule type" value="Genomic_DNA"/>
</dbReference>
<dbReference type="AlphaFoldDB" id="I5AU73"/>
<dbReference type="Proteomes" id="UP000005753">
    <property type="component" value="Chromosome"/>
</dbReference>
<evidence type="ECO:0000313" key="2">
    <source>
        <dbReference type="EMBL" id="EIM57346.1"/>
    </source>
</evidence>
<sequence length="236" mass="26440">MKRNRRIGLILSGILAAGCLGGCTITLPFRVHREEPEAWSGSSSSEEKLYGGSYDDYYGSSMDSDEMLDEYLSDSGYSSDSSLGYGDYEDGEPAYTEDGSYIIPEGWEMNEEQSTSAKVFYVRDDETDMNQPDNISVEQGTNKYKADDPMSFKNAIMRQLGIMTKGKECEVHGRGYTTDKGVNVIMLEMIDDTCTTRQYYLCGDNRYVLIHATNFSGATDIDDAAEEMAESFEWMN</sequence>